<dbReference type="CDD" id="cd01949">
    <property type="entry name" value="GGDEF"/>
    <property type="match status" value="1"/>
</dbReference>
<evidence type="ECO:0000259" key="3">
    <source>
        <dbReference type="PROSITE" id="PS50887"/>
    </source>
</evidence>
<name>A0A6N4VAE8_9MYCO</name>
<dbReference type="Pfam" id="PF00563">
    <property type="entry name" value="EAL"/>
    <property type="match status" value="1"/>
</dbReference>
<dbReference type="PROSITE" id="PS50883">
    <property type="entry name" value="EAL"/>
    <property type="match status" value="1"/>
</dbReference>
<feature type="transmembrane region" description="Helical" evidence="1">
    <location>
        <begin position="258"/>
        <end position="280"/>
    </location>
</feature>
<dbReference type="SMART" id="SM00052">
    <property type="entry name" value="EAL"/>
    <property type="match status" value="1"/>
</dbReference>
<dbReference type="NCBIfam" id="TIGR00254">
    <property type="entry name" value="GGDEF"/>
    <property type="match status" value="1"/>
</dbReference>
<dbReference type="RefSeq" id="WP_163674679.1">
    <property type="nucleotide sequence ID" value="NZ_AP022570.1"/>
</dbReference>
<proteinExistence type="predicted"/>
<feature type="transmembrane region" description="Helical" evidence="1">
    <location>
        <begin position="233"/>
        <end position="249"/>
    </location>
</feature>
<feature type="transmembrane region" description="Helical" evidence="1">
    <location>
        <begin position="68"/>
        <end position="89"/>
    </location>
</feature>
<feature type="transmembrane region" description="Helical" evidence="1">
    <location>
        <begin position="42"/>
        <end position="61"/>
    </location>
</feature>
<feature type="transmembrane region" description="Helical" evidence="1">
    <location>
        <begin position="165"/>
        <end position="189"/>
    </location>
</feature>
<protein>
    <submittedName>
        <fullName evidence="4">GGDEF-domain containing protein</fullName>
    </submittedName>
</protein>
<dbReference type="EMBL" id="AP022570">
    <property type="protein sequence ID" value="BBX51815.1"/>
    <property type="molecule type" value="Genomic_DNA"/>
</dbReference>
<evidence type="ECO:0000313" key="5">
    <source>
        <dbReference type="Proteomes" id="UP000466785"/>
    </source>
</evidence>
<dbReference type="InterPro" id="IPR029787">
    <property type="entry name" value="Nucleotide_cyclase"/>
</dbReference>
<dbReference type="InterPro" id="IPR000160">
    <property type="entry name" value="GGDEF_dom"/>
</dbReference>
<keyword evidence="1" id="KW-0472">Membrane</keyword>
<dbReference type="SUPFAM" id="SSF141868">
    <property type="entry name" value="EAL domain-like"/>
    <property type="match status" value="1"/>
</dbReference>
<dbReference type="PANTHER" id="PTHR33121">
    <property type="entry name" value="CYCLIC DI-GMP PHOSPHODIESTERASE PDEF"/>
    <property type="match status" value="1"/>
</dbReference>
<dbReference type="SUPFAM" id="SSF55073">
    <property type="entry name" value="Nucleotide cyclase"/>
    <property type="match status" value="1"/>
</dbReference>
<dbReference type="Gene3D" id="3.30.70.270">
    <property type="match status" value="1"/>
</dbReference>
<dbReference type="Gene3D" id="3.20.20.450">
    <property type="entry name" value="EAL domain"/>
    <property type="match status" value="1"/>
</dbReference>
<dbReference type="InterPro" id="IPR043128">
    <property type="entry name" value="Rev_trsase/Diguanyl_cyclase"/>
</dbReference>
<feature type="domain" description="GGDEF" evidence="3">
    <location>
        <begin position="353"/>
        <end position="487"/>
    </location>
</feature>
<keyword evidence="1" id="KW-1133">Transmembrane helix</keyword>
<dbReference type="PANTHER" id="PTHR33121:SF70">
    <property type="entry name" value="SIGNALING PROTEIN YKOW"/>
    <property type="match status" value="1"/>
</dbReference>
<sequence>MSRRPLRATVAIAIPVGFTAALTVALLVGQGNRAVVLFDDTVSFGLALYATACAVLAARAAQDRLRRTWVTMAVALGAWSLGDGLWLVYDLVPGVEPTTPSAADVFYLLFAVLLVAAFAQLITTATHQGRLRLLLDAITVALCLFLLAWVLALNSVYNTYREDRAALAVAFLYPVFDMIALTIAVVVLVRAEARQRAMLAVLTLAVTLMSIADSAFAHLTAGDRYSTGDLVDVLWAASLTAFAAAALLSRETYEPRTVVALPSTTSLWLPYVPLLLAGTIGPPLVMSGAERFLVPAVVVAVCARQVVSAWENRRLLAAAAEQALRDPLTGLANRSLFSDRLAHAMALRARDDRSIAVVSLDLDDFRLVNDTLGHPAADSVLAVAGQRIAECIRPGDTAARIGGDPFALLLEDRTDDSHQIAAQRILTAFQRPFRIDDQDMLLHPSVGVAVASPAEPDLDAATLVKRADIAMYAAKRSRCTQVRVFDADMPAAHPDAVQRAETTAAPPLSEGAARIRLLGELRQAIDRRGLQVVYQPKIDLGTRRIAGVEALLRWPHPHLGTLHPDTFLPLVRQHGLMRPVTDLVIAQSLDDVAGWARQGVRLPVAINLFAPSLRDTTLPDTLSAALQQRGLTPEFLTVEITEDLVLSEVSTVTTVLHRLRQLGIRIAIDDFGSGYSALSYLRDLPIDEIKLDRHFIARVTTNPKAAAVVDAVINLTHTLDITVVAEGVEDTDTATWLTDHRCDVAQGYLYGRPTTADDIPRVIDAQSAAHVAVESRN</sequence>
<dbReference type="PROSITE" id="PS50887">
    <property type="entry name" value="GGDEF"/>
    <property type="match status" value="1"/>
</dbReference>
<dbReference type="InterPro" id="IPR050706">
    <property type="entry name" value="Cyclic-di-GMP_PDE-like"/>
</dbReference>
<evidence type="ECO:0000256" key="1">
    <source>
        <dbReference type="SAM" id="Phobius"/>
    </source>
</evidence>
<dbReference type="GO" id="GO:0071111">
    <property type="term" value="F:cyclic-guanylate-specific phosphodiesterase activity"/>
    <property type="evidence" value="ECO:0007669"/>
    <property type="project" value="InterPro"/>
</dbReference>
<dbReference type="CDD" id="cd01948">
    <property type="entry name" value="EAL"/>
    <property type="match status" value="1"/>
</dbReference>
<dbReference type="SMART" id="SM00267">
    <property type="entry name" value="GGDEF"/>
    <property type="match status" value="1"/>
</dbReference>
<dbReference type="Pfam" id="PF00990">
    <property type="entry name" value="GGDEF"/>
    <property type="match status" value="1"/>
</dbReference>
<reference evidence="4 5" key="1">
    <citation type="journal article" date="2019" name="Emerg. Microbes Infect.">
        <title>Comprehensive subspecies identification of 175 nontuberculous mycobacteria species based on 7547 genomic profiles.</title>
        <authorList>
            <person name="Matsumoto Y."/>
            <person name="Kinjo T."/>
            <person name="Motooka D."/>
            <person name="Nabeya D."/>
            <person name="Jung N."/>
            <person name="Uechi K."/>
            <person name="Horii T."/>
            <person name="Iida T."/>
            <person name="Fujita J."/>
            <person name="Nakamura S."/>
        </authorList>
    </citation>
    <scope>NUCLEOTIDE SEQUENCE [LARGE SCALE GENOMIC DNA]</scope>
    <source>
        <strain evidence="4 5">JCM 12603</strain>
    </source>
</reference>
<feature type="transmembrane region" description="Helical" evidence="1">
    <location>
        <begin position="101"/>
        <end position="121"/>
    </location>
</feature>
<dbReference type="KEGG" id="mpof:MPOR_28410"/>
<feature type="transmembrane region" description="Helical" evidence="1">
    <location>
        <begin position="133"/>
        <end position="153"/>
    </location>
</feature>
<gene>
    <name evidence="4" type="ORF">MPOR_28410</name>
</gene>
<keyword evidence="1" id="KW-0812">Transmembrane</keyword>
<dbReference type="InterPro" id="IPR001633">
    <property type="entry name" value="EAL_dom"/>
</dbReference>
<dbReference type="InterPro" id="IPR035919">
    <property type="entry name" value="EAL_sf"/>
</dbReference>
<feature type="domain" description="EAL" evidence="2">
    <location>
        <begin position="514"/>
        <end position="767"/>
    </location>
</feature>
<accession>A0A6N4VAE8</accession>
<keyword evidence="5" id="KW-1185">Reference proteome</keyword>
<organism evidence="4 5">
    <name type="scientific">Mycolicibacterium poriferae</name>
    <dbReference type="NCBI Taxonomy" id="39694"/>
    <lineage>
        <taxon>Bacteria</taxon>
        <taxon>Bacillati</taxon>
        <taxon>Actinomycetota</taxon>
        <taxon>Actinomycetes</taxon>
        <taxon>Mycobacteriales</taxon>
        <taxon>Mycobacteriaceae</taxon>
        <taxon>Mycolicibacterium</taxon>
    </lineage>
</organism>
<dbReference type="AlphaFoldDB" id="A0A6N4VAE8"/>
<evidence type="ECO:0000259" key="2">
    <source>
        <dbReference type="PROSITE" id="PS50883"/>
    </source>
</evidence>
<feature type="transmembrane region" description="Helical" evidence="1">
    <location>
        <begin position="201"/>
        <end position="221"/>
    </location>
</feature>
<feature type="transmembrane region" description="Helical" evidence="1">
    <location>
        <begin position="12"/>
        <end position="30"/>
    </location>
</feature>
<evidence type="ECO:0000313" key="4">
    <source>
        <dbReference type="EMBL" id="BBX51815.1"/>
    </source>
</evidence>
<dbReference type="Proteomes" id="UP000466785">
    <property type="component" value="Chromosome"/>
</dbReference>